<dbReference type="Proteomes" id="UP001151760">
    <property type="component" value="Unassembled WGS sequence"/>
</dbReference>
<keyword evidence="2" id="KW-1133">Transmembrane helix</keyword>
<comment type="caution">
    <text evidence="3">The sequence shown here is derived from an EMBL/GenBank/DDBJ whole genome shotgun (WGS) entry which is preliminary data.</text>
</comment>
<name>A0ABQ5DG72_9ASTR</name>
<evidence type="ECO:0000256" key="2">
    <source>
        <dbReference type="SAM" id="Phobius"/>
    </source>
</evidence>
<sequence length="503" mass="56788">MRGLVVQGAMPICEGRVFVVFWKSKRCGMIAEVASLRREYESQVKMIRRVTEGKRRCREVFQQHRGVWSKEKLSRCGRNQLEVEVEYQGSSGLVATTWIYPCRSGKVAMVTCSGMLLFVWGCCVLIGTLVGYVNVVDREVMVKASMISISESSLEFKRDSELTWERIGSIEAPTRTDERLYLASHWLHIGKSNFLFDATKIHEEPIFQYCGNLAKPQLLQSVLAYASVLPSYILAVLESMMYDEKTSALLMSRKGKPLSNLVDVVDEDSTRLFLKEKVMILSRNWPRRYSLDASRKGEGEGTCWRRSVYGTPISETTPKLPEVVGQGRDKHLMIRQLDPLLNLKMIHQRKWCSSFSTVNSVVGISVRTEDQAGSDLGKAHEALAGPGPEPMQEDQTGPDSGKVHVSLAGPNPEHTDEEFLATAYPKVHENLKLITDEHVIEDNLESHSGSMSSMKNLEDTDNFGDQFLNDKPTEDDQEKSKVWMGLIPPYLIQVIKPSRHLLQ</sequence>
<gene>
    <name evidence="3" type="ORF">Tco_0937126</name>
</gene>
<evidence type="ECO:0000256" key="1">
    <source>
        <dbReference type="SAM" id="MobiDB-lite"/>
    </source>
</evidence>
<organism evidence="3 4">
    <name type="scientific">Tanacetum coccineum</name>
    <dbReference type="NCBI Taxonomy" id="301880"/>
    <lineage>
        <taxon>Eukaryota</taxon>
        <taxon>Viridiplantae</taxon>
        <taxon>Streptophyta</taxon>
        <taxon>Embryophyta</taxon>
        <taxon>Tracheophyta</taxon>
        <taxon>Spermatophyta</taxon>
        <taxon>Magnoliopsida</taxon>
        <taxon>eudicotyledons</taxon>
        <taxon>Gunneridae</taxon>
        <taxon>Pentapetalae</taxon>
        <taxon>asterids</taxon>
        <taxon>campanulids</taxon>
        <taxon>Asterales</taxon>
        <taxon>Asteraceae</taxon>
        <taxon>Asteroideae</taxon>
        <taxon>Anthemideae</taxon>
        <taxon>Anthemidinae</taxon>
        <taxon>Tanacetum</taxon>
    </lineage>
</organism>
<feature type="region of interest" description="Disordered" evidence="1">
    <location>
        <begin position="372"/>
        <end position="406"/>
    </location>
</feature>
<keyword evidence="2" id="KW-0472">Membrane</keyword>
<feature type="transmembrane region" description="Helical" evidence="2">
    <location>
        <begin position="107"/>
        <end position="133"/>
    </location>
</feature>
<keyword evidence="4" id="KW-1185">Reference proteome</keyword>
<reference evidence="3" key="2">
    <citation type="submission" date="2022-01" db="EMBL/GenBank/DDBJ databases">
        <authorList>
            <person name="Yamashiro T."/>
            <person name="Shiraishi A."/>
            <person name="Satake H."/>
            <person name="Nakayama K."/>
        </authorList>
    </citation>
    <scope>NUCLEOTIDE SEQUENCE</scope>
</reference>
<dbReference type="EMBL" id="BQNB010015208">
    <property type="protein sequence ID" value="GJT37261.1"/>
    <property type="molecule type" value="Genomic_DNA"/>
</dbReference>
<protein>
    <submittedName>
        <fullName evidence="3">Uncharacterized protein</fullName>
    </submittedName>
</protein>
<reference evidence="3" key="1">
    <citation type="journal article" date="2022" name="Int. J. Mol. Sci.">
        <title>Draft Genome of Tanacetum Coccineum: Genomic Comparison of Closely Related Tanacetum-Family Plants.</title>
        <authorList>
            <person name="Yamashiro T."/>
            <person name="Shiraishi A."/>
            <person name="Nakayama K."/>
            <person name="Satake H."/>
        </authorList>
    </citation>
    <scope>NUCLEOTIDE SEQUENCE</scope>
</reference>
<evidence type="ECO:0000313" key="3">
    <source>
        <dbReference type="EMBL" id="GJT37261.1"/>
    </source>
</evidence>
<evidence type="ECO:0000313" key="4">
    <source>
        <dbReference type="Proteomes" id="UP001151760"/>
    </source>
</evidence>
<accession>A0ABQ5DG72</accession>
<keyword evidence="2" id="KW-0812">Transmembrane</keyword>
<proteinExistence type="predicted"/>